<gene>
    <name evidence="9" type="ORF">A2Y82_00525</name>
</gene>
<dbReference type="Pfam" id="PF01594">
    <property type="entry name" value="AI-2E_transport"/>
    <property type="match status" value="1"/>
</dbReference>
<evidence type="ECO:0000256" key="7">
    <source>
        <dbReference type="ARBA" id="ARBA00023136"/>
    </source>
</evidence>
<keyword evidence="7 8" id="KW-0472">Membrane</keyword>
<keyword evidence="5 8" id="KW-0812">Transmembrane</keyword>
<sequence length="350" mass="39635">MANSTNKISFEFTTNSIIKVIIIGLLVGIIYLIREVVAILFFALILVSILEPMVNWLRQKKIPKFFAVLLLYLVLIITLILILILLIPPILEQIDQFTLNFPQYYNKIIDKFYRLSSFLSSYGVALSLKSYLVSLNNFLPETTTGLLEKIGDFFSNIVSIFVILVITFYMLVEENATKKILRSVIPNQYLPYAYDMFNRIEKQLGLWLRGQIILCFLVFLLVYIGLTVLGIKYALILAIIAGLFEFIPYLGPIFAGGVAVLITFLHSPLQAFWVLILYICIQILENNVLVPNIMRRAVGLNPVISIISLLIGSKLGGFIGAIIAIPLATALYVLFQDFYAKKQAEEMKLE</sequence>
<evidence type="ECO:0000256" key="2">
    <source>
        <dbReference type="ARBA" id="ARBA00009773"/>
    </source>
</evidence>
<evidence type="ECO:0000256" key="5">
    <source>
        <dbReference type="ARBA" id="ARBA00022692"/>
    </source>
</evidence>
<evidence type="ECO:0000256" key="4">
    <source>
        <dbReference type="ARBA" id="ARBA00022475"/>
    </source>
</evidence>
<keyword evidence="6 8" id="KW-1133">Transmembrane helix</keyword>
<proteinExistence type="inferred from homology"/>
<organism evidence="9 10">
    <name type="scientific">Candidatus Buchananbacteria bacterium RBG_13_36_9</name>
    <dbReference type="NCBI Taxonomy" id="1797530"/>
    <lineage>
        <taxon>Bacteria</taxon>
        <taxon>Candidatus Buchananiibacteriota</taxon>
    </lineage>
</organism>
<evidence type="ECO:0008006" key="11">
    <source>
        <dbReference type="Google" id="ProtNLM"/>
    </source>
</evidence>
<keyword evidence="4" id="KW-1003">Cell membrane</keyword>
<name>A0A1G1XQK3_9BACT</name>
<dbReference type="GO" id="GO:0005886">
    <property type="term" value="C:plasma membrane"/>
    <property type="evidence" value="ECO:0007669"/>
    <property type="project" value="UniProtKB-SubCell"/>
</dbReference>
<reference evidence="9 10" key="1">
    <citation type="journal article" date="2016" name="Nat. Commun.">
        <title>Thousands of microbial genomes shed light on interconnected biogeochemical processes in an aquifer system.</title>
        <authorList>
            <person name="Anantharaman K."/>
            <person name="Brown C.T."/>
            <person name="Hug L.A."/>
            <person name="Sharon I."/>
            <person name="Castelle C.J."/>
            <person name="Probst A.J."/>
            <person name="Thomas B.C."/>
            <person name="Singh A."/>
            <person name="Wilkins M.J."/>
            <person name="Karaoz U."/>
            <person name="Brodie E.L."/>
            <person name="Williams K.H."/>
            <person name="Hubbard S.S."/>
            <person name="Banfield J.F."/>
        </authorList>
    </citation>
    <scope>NUCLEOTIDE SEQUENCE [LARGE SCALE GENOMIC DNA]</scope>
</reference>
<feature type="transmembrane region" description="Helical" evidence="8">
    <location>
        <begin position="12"/>
        <end position="33"/>
    </location>
</feature>
<dbReference type="GO" id="GO:0055085">
    <property type="term" value="P:transmembrane transport"/>
    <property type="evidence" value="ECO:0007669"/>
    <property type="project" value="TreeGrafter"/>
</dbReference>
<evidence type="ECO:0000313" key="9">
    <source>
        <dbReference type="EMBL" id="OGY42251.1"/>
    </source>
</evidence>
<dbReference type="EMBL" id="MHHZ01000006">
    <property type="protein sequence ID" value="OGY42251.1"/>
    <property type="molecule type" value="Genomic_DNA"/>
</dbReference>
<evidence type="ECO:0000256" key="6">
    <source>
        <dbReference type="ARBA" id="ARBA00022989"/>
    </source>
</evidence>
<feature type="transmembrane region" description="Helical" evidence="8">
    <location>
        <begin position="39"/>
        <end position="57"/>
    </location>
</feature>
<feature type="transmembrane region" description="Helical" evidence="8">
    <location>
        <begin position="111"/>
        <end position="132"/>
    </location>
</feature>
<evidence type="ECO:0000256" key="1">
    <source>
        <dbReference type="ARBA" id="ARBA00004651"/>
    </source>
</evidence>
<dbReference type="PANTHER" id="PTHR21716">
    <property type="entry name" value="TRANSMEMBRANE PROTEIN"/>
    <property type="match status" value="1"/>
</dbReference>
<comment type="similarity">
    <text evidence="2">Belongs to the autoinducer-2 exporter (AI-2E) (TC 2.A.86) family.</text>
</comment>
<keyword evidence="3" id="KW-0813">Transport</keyword>
<feature type="transmembrane region" description="Helical" evidence="8">
    <location>
        <begin position="69"/>
        <end position="91"/>
    </location>
</feature>
<dbReference type="AlphaFoldDB" id="A0A1G1XQK3"/>
<protein>
    <recommendedName>
        <fullName evidence="11">AI-2E family transporter</fullName>
    </recommendedName>
</protein>
<accession>A0A1G1XQK3</accession>
<dbReference type="Proteomes" id="UP000176498">
    <property type="component" value="Unassembled WGS sequence"/>
</dbReference>
<dbReference type="InterPro" id="IPR002549">
    <property type="entry name" value="AI-2E-like"/>
</dbReference>
<dbReference type="PANTHER" id="PTHR21716:SF53">
    <property type="entry name" value="PERMEASE PERM-RELATED"/>
    <property type="match status" value="1"/>
</dbReference>
<evidence type="ECO:0000313" key="10">
    <source>
        <dbReference type="Proteomes" id="UP000176498"/>
    </source>
</evidence>
<evidence type="ECO:0000256" key="3">
    <source>
        <dbReference type="ARBA" id="ARBA00022448"/>
    </source>
</evidence>
<feature type="transmembrane region" description="Helical" evidence="8">
    <location>
        <begin position="233"/>
        <end position="251"/>
    </location>
</feature>
<feature type="transmembrane region" description="Helical" evidence="8">
    <location>
        <begin position="206"/>
        <end position="226"/>
    </location>
</feature>
<comment type="subcellular location">
    <subcellularLocation>
        <location evidence="1">Cell membrane</location>
        <topology evidence="1">Multi-pass membrane protein</topology>
    </subcellularLocation>
</comment>
<evidence type="ECO:0000256" key="8">
    <source>
        <dbReference type="SAM" id="Phobius"/>
    </source>
</evidence>
<comment type="caution">
    <text evidence="9">The sequence shown here is derived from an EMBL/GenBank/DDBJ whole genome shotgun (WGS) entry which is preliminary data.</text>
</comment>
<feature type="transmembrane region" description="Helical" evidence="8">
    <location>
        <begin position="153"/>
        <end position="172"/>
    </location>
</feature>